<evidence type="ECO:0000256" key="3">
    <source>
        <dbReference type="ARBA" id="ARBA00022490"/>
    </source>
</evidence>
<dbReference type="AlphaFoldDB" id="A0A1M6L886"/>
<dbReference type="RefSeq" id="WP_073050484.1">
    <property type="nucleotide sequence ID" value="NZ_FQZL01000030.1"/>
</dbReference>
<gene>
    <name evidence="9" type="ORF">SAMN02745751_03108</name>
</gene>
<keyword evidence="10" id="KW-1185">Reference proteome</keyword>
<dbReference type="GO" id="GO:0005737">
    <property type="term" value="C:cytoplasm"/>
    <property type="evidence" value="ECO:0007669"/>
    <property type="project" value="UniProtKB-SubCell"/>
</dbReference>
<dbReference type="EMBL" id="FQZL01000030">
    <property type="protein sequence ID" value="SHJ67269.1"/>
    <property type="molecule type" value="Genomic_DNA"/>
</dbReference>
<dbReference type="OrthoDB" id="9799827at2"/>
<evidence type="ECO:0000256" key="7">
    <source>
        <dbReference type="ARBA" id="ARBA00022777"/>
    </source>
</evidence>
<dbReference type="PROSITE" id="PS51096">
    <property type="entry name" value="PTS_EIIA_TYPE_4"/>
    <property type="match status" value="1"/>
</dbReference>
<evidence type="ECO:0000313" key="9">
    <source>
        <dbReference type="EMBL" id="SHJ67269.1"/>
    </source>
</evidence>
<feature type="domain" description="PTS EIIA type-4" evidence="8">
    <location>
        <begin position="1"/>
        <end position="129"/>
    </location>
</feature>
<keyword evidence="7" id="KW-0418">Kinase</keyword>
<dbReference type="STRING" id="1121476.SAMN02745751_03108"/>
<dbReference type="GO" id="GO:0016301">
    <property type="term" value="F:kinase activity"/>
    <property type="evidence" value="ECO:0007669"/>
    <property type="project" value="UniProtKB-KW"/>
</dbReference>
<dbReference type="CDD" id="cd00006">
    <property type="entry name" value="PTS_IIA_man"/>
    <property type="match status" value="1"/>
</dbReference>
<keyword evidence="3" id="KW-0963">Cytoplasm</keyword>
<dbReference type="PANTHER" id="PTHR33799">
    <property type="entry name" value="PTS PERMEASE-RELATED-RELATED"/>
    <property type="match status" value="1"/>
</dbReference>
<organism evidence="9 10">
    <name type="scientific">Dethiosulfatibacter aminovorans DSM 17477</name>
    <dbReference type="NCBI Taxonomy" id="1121476"/>
    <lineage>
        <taxon>Bacteria</taxon>
        <taxon>Bacillati</taxon>
        <taxon>Bacillota</taxon>
        <taxon>Tissierellia</taxon>
        <taxon>Dethiosulfatibacter</taxon>
    </lineage>
</organism>
<dbReference type="Pfam" id="PF03610">
    <property type="entry name" value="EIIA-man"/>
    <property type="match status" value="1"/>
</dbReference>
<sequence>MKKTIIMTHGDFGKELLKSVEMIVGKLEDACAISLKPGDSPEELKKRLLEAMKGAEQVMVFTDMYGGTPFNVSVDVLQNRYFHLVTGVNMPMLLDYFMKDEVDIDELVEASKNTLVFVNKEMGHLQEEE</sequence>
<dbReference type="Gene3D" id="3.40.50.510">
    <property type="entry name" value="Phosphotransferase system, mannose-type IIA component"/>
    <property type="match status" value="1"/>
</dbReference>
<reference evidence="9 10" key="1">
    <citation type="submission" date="2016-11" db="EMBL/GenBank/DDBJ databases">
        <authorList>
            <person name="Jaros S."/>
            <person name="Januszkiewicz K."/>
            <person name="Wedrychowicz H."/>
        </authorList>
    </citation>
    <scope>NUCLEOTIDE SEQUENCE [LARGE SCALE GENOMIC DNA]</scope>
    <source>
        <strain evidence="9 10">DSM 17477</strain>
    </source>
</reference>
<dbReference type="InterPro" id="IPR036662">
    <property type="entry name" value="PTS_EIIA_man-typ_sf"/>
</dbReference>
<keyword evidence="4" id="KW-0762">Sugar transport</keyword>
<dbReference type="Proteomes" id="UP000184052">
    <property type="component" value="Unassembled WGS sequence"/>
</dbReference>
<dbReference type="SUPFAM" id="SSF53062">
    <property type="entry name" value="PTS system fructose IIA component-like"/>
    <property type="match status" value="1"/>
</dbReference>
<evidence type="ECO:0000256" key="1">
    <source>
        <dbReference type="ARBA" id="ARBA00004496"/>
    </source>
</evidence>
<name>A0A1M6L886_9FIRM</name>
<proteinExistence type="predicted"/>
<keyword evidence="5" id="KW-0808">Transferase</keyword>
<dbReference type="GO" id="GO:0016020">
    <property type="term" value="C:membrane"/>
    <property type="evidence" value="ECO:0007669"/>
    <property type="project" value="InterPro"/>
</dbReference>
<dbReference type="InterPro" id="IPR004701">
    <property type="entry name" value="PTS_EIIA_man-typ"/>
</dbReference>
<dbReference type="InterPro" id="IPR051471">
    <property type="entry name" value="Bacterial_PTS_sugar_comp"/>
</dbReference>
<dbReference type="PANTHER" id="PTHR33799:SF1">
    <property type="entry name" value="PTS SYSTEM MANNOSE-SPECIFIC EIIAB COMPONENT-RELATED"/>
    <property type="match status" value="1"/>
</dbReference>
<evidence type="ECO:0000256" key="5">
    <source>
        <dbReference type="ARBA" id="ARBA00022679"/>
    </source>
</evidence>
<dbReference type="InterPro" id="IPR033887">
    <property type="entry name" value="PTS_IIA_man"/>
</dbReference>
<evidence type="ECO:0000256" key="6">
    <source>
        <dbReference type="ARBA" id="ARBA00022683"/>
    </source>
</evidence>
<keyword evidence="2" id="KW-0813">Transport</keyword>
<dbReference type="GO" id="GO:0009401">
    <property type="term" value="P:phosphoenolpyruvate-dependent sugar phosphotransferase system"/>
    <property type="evidence" value="ECO:0007669"/>
    <property type="project" value="UniProtKB-KW"/>
</dbReference>
<accession>A0A1M6L886</accession>
<keyword evidence="6" id="KW-0598">Phosphotransferase system</keyword>
<evidence type="ECO:0000259" key="8">
    <source>
        <dbReference type="PROSITE" id="PS51096"/>
    </source>
</evidence>
<protein>
    <submittedName>
        <fullName evidence="9">PTS system, mannose-specific IIA component</fullName>
    </submittedName>
</protein>
<evidence type="ECO:0000313" key="10">
    <source>
        <dbReference type="Proteomes" id="UP000184052"/>
    </source>
</evidence>
<evidence type="ECO:0000256" key="4">
    <source>
        <dbReference type="ARBA" id="ARBA00022597"/>
    </source>
</evidence>
<comment type="subcellular location">
    <subcellularLocation>
        <location evidence="1">Cytoplasm</location>
    </subcellularLocation>
</comment>
<evidence type="ECO:0000256" key="2">
    <source>
        <dbReference type="ARBA" id="ARBA00022448"/>
    </source>
</evidence>